<organism evidence="1 2">
    <name type="scientific">Caenorhabditis tropicalis</name>
    <dbReference type="NCBI Taxonomy" id="1561998"/>
    <lineage>
        <taxon>Eukaryota</taxon>
        <taxon>Metazoa</taxon>
        <taxon>Ecdysozoa</taxon>
        <taxon>Nematoda</taxon>
        <taxon>Chromadorea</taxon>
        <taxon>Rhabditida</taxon>
        <taxon>Rhabditina</taxon>
        <taxon>Rhabditomorpha</taxon>
        <taxon>Rhabditoidea</taxon>
        <taxon>Rhabditidae</taxon>
        <taxon>Peloderinae</taxon>
        <taxon>Caenorhabditis</taxon>
    </lineage>
</organism>
<sequence length="68" mass="7765">MFLQKNAIETNVEPLSEMAIDKNLDIQYFWRVIKLTRFLGVKEREGLGIGCVYEVQGNTAEKATNDQS</sequence>
<evidence type="ECO:0000313" key="1">
    <source>
        <dbReference type="Proteomes" id="UP000095282"/>
    </source>
</evidence>
<reference evidence="2" key="1">
    <citation type="submission" date="2016-11" db="UniProtKB">
        <authorList>
            <consortium name="WormBaseParasite"/>
        </authorList>
    </citation>
    <scope>IDENTIFICATION</scope>
</reference>
<name>A0A1I7TT60_9PELO</name>
<dbReference type="AlphaFoldDB" id="A0A1I7TT60"/>
<proteinExistence type="predicted"/>
<keyword evidence="1" id="KW-1185">Reference proteome</keyword>
<accession>A0A1I7TT60</accession>
<evidence type="ECO:0000313" key="2">
    <source>
        <dbReference type="WBParaSite" id="Csp11.Scaffold629.g11522.t2"/>
    </source>
</evidence>
<protein>
    <submittedName>
        <fullName evidence="2">DUF772 domain-containing protein</fullName>
    </submittedName>
</protein>
<dbReference type="WBParaSite" id="Csp11.Scaffold629.g11522.t2">
    <property type="protein sequence ID" value="Csp11.Scaffold629.g11522.t2"/>
    <property type="gene ID" value="Csp11.Scaffold629.g11522"/>
</dbReference>
<dbReference type="Proteomes" id="UP000095282">
    <property type="component" value="Unplaced"/>
</dbReference>